<name>A0ABR2ZW73_9AGAR</name>
<organism evidence="2 3">
    <name type="scientific">Marasmius tenuissimus</name>
    <dbReference type="NCBI Taxonomy" id="585030"/>
    <lineage>
        <taxon>Eukaryota</taxon>
        <taxon>Fungi</taxon>
        <taxon>Dikarya</taxon>
        <taxon>Basidiomycota</taxon>
        <taxon>Agaricomycotina</taxon>
        <taxon>Agaricomycetes</taxon>
        <taxon>Agaricomycetidae</taxon>
        <taxon>Agaricales</taxon>
        <taxon>Marasmiineae</taxon>
        <taxon>Marasmiaceae</taxon>
        <taxon>Marasmius</taxon>
    </lineage>
</organism>
<evidence type="ECO:0000313" key="2">
    <source>
        <dbReference type="EMBL" id="KAL0065034.1"/>
    </source>
</evidence>
<feature type="region of interest" description="Disordered" evidence="1">
    <location>
        <begin position="707"/>
        <end position="780"/>
    </location>
</feature>
<accession>A0ABR2ZW73</accession>
<feature type="compositionally biased region" description="Pro residues" evidence="1">
    <location>
        <begin position="364"/>
        <end position="376"/>
    </location>
</feature>
<dbReference type="Proteomes" id="UP001437256">
    <property type="component" value="Unassembled WGS sequence"/>
</dbReference>
<feature type="compositionally biased region" description="Acidic residues" evidence="1">
    <location>
        <begin position="591"/>
        <end position="600"/>
    </location>
</feature>
<feature type="compositionally biased region" description="Pro residues" evidence="1">
    <location>
        <begin position="661"/>
        <end position="672"/>
    </location>
</feature>
<feature type="compositionally biased region" description="Acidic residues" evidence="1">
    <location>
        <begin position="570"/>
        <end position="579"/>
    </location>
</feature>
<gene>
    <name evidence="2" type="ORF">AAF712_008028</name>
</gene>
<proteinExistence type="predicted"/>
<comment type="caution">
    <text evidence="2">The sequence shown here is derived from an EMBL/GenBank/DDBJ whole genome shotgun (WGS) entry which is preliminary data.</text>
</comment>
<feature type="compositionally biased region" description="Acidic residues" evidence="1">
    <location>
        <begin position="530"/>
        <end position="542"/>
    </location>
</feature>
<keyword evidence="3" id="KW-1185">Reference proteome</keyword>
<evidence type="ECO:0000313" key="3">
    <source>
        <dbReference type="Proteomes" id="UP001437256"/>
    </source>
</evidence>
<feature type="region of interest" description="Disordered" evidence="1">
    <location>
        <begin position="640"/>
        <end position="694"/>
    </location>
</feature>
<feature type="compositionally biased region" description="Low complexity" evidence="1">
    <location>
        <begin position="428"/>
        <end position="469"/>
    </location>
</feature>
<feature type="region of interest" description="Disordered" evidence="1">
    <location>
        <begin position="357"/>
        <end position="391"/>
    </location>
</feature>
<dbReference type="EMBL" id="JBBXMP010000053">
    <property type="protein sequence ID" value="KAL0065034.1"/>
    <property type="molecule type" value="Genomic_DNA"/>
</dbReference>
<reference evidence="2 3" key="1">
    <citation type="submission" date="2024-05" db="EMBL/GenBank/DDBJ databases">
        <title>A draft genome resource for the thread blight pathogen Marasmius tenuissimus strain MS-2.</title>
        <authorList>
            <person name="Yulfo-Soto G.E."/>
            <person name="Baruah I.K."/>
            <person name="Amoako-Attah I."/>
            <person name="Bukari Y."/>
            <person name="Meinhardt L.W."/>
            <person name="Bailey B.A."/>
            <person name="Cohen S.P."/>
        </authorList>
    </citation>
    <scope>NUCLEOTIDE SEQUENCE [LARGE SCALE GENOMIC DNA]</scope>
    <source>
        <strain evidence="2 3">MS-2</strain>
    </source>
</reference>
<feature type="compositionally biased region" description="Pro residues" evidence="1">
    <location>
        <begin position="608"/>
        <end position="618"/>
    </location>
</feature>
<feature type="region of interest" description="Disordered" evidence="1">
    <location>
        <begin position="28"/>
        <end position="47"/>
    </location>
</feature>
<evidence type="ECO:0000256" key="1">
    <source>
        <dbReference type="SAM" id="MobiDB-lite"/>
    </source>
</evidence>
<feature type="region of interest" description="Disordered" evidence="1">
    <location>
        <begin position="411"/>
        <end position="623"/>
    </location>
</feature>
<feature type="region of interest" description="Disordered" evidence="1">
    <location>
        <begin position="141"/>
        <end position="165"/>
    </location>
</feature>
<protein>
    <submittedName>
        <fullName evidence="2">Uncharacterized protein</fullName>
    </submittedName>
</protein>
<feature type="compositionally biased region" description="Pro residues" evidence="1">
    <location>
        <begin position="416"/>
        <end position="427"/>
    </location>
</feature>
<sequence>MPPPTIRDADDSIVLSDLVRSGEASRLRRRGAIRSSHQRVASTGSSTSVGGGGSVVYRLFCRGGEDAGTGEGLQGWSDEPFRPELFPNSTSTSKGKEKQLGGCGALIHLSAFTTPTDSTSYTSIDKPTSLVVPLDAVYFRDRQQQPVSRPTAAPEDPRSPYPPSPMYSTEVEHDYGYGYFDPSHKRTEDPFTDMNEDPCVLSKNACGCVTEGVGCQSCGTPIGTRFRPCRAARHSHPHHSRATTTTITGLDFTLARLHNDDEEDSGDEEYVEYTFFGDVVDAIAYPYPNPIPNPPEPDTERWGRRTSVWMPPAPVQRPHLHSYLSTSSSATSAYTIPLLESREVRDRDILADFLRRTGPSTPVFVPPPPSSPPRSRPMPRRRMRVGEDEVEDALRRAEDVLRMIGEVEQDEEVVVPSPPTPTIPIPIPISASPEYSSPTLPTPTVSDLVLPPSPSSSSSASLTPTQSQPRPDHADLELELPFPFPLPLEPSESDPDPEVTRALGLPWVGFGGTPTEEIDEPDFELGVLFDGEEASEPQDNDEAPTQPAPLDEEEEEDPWRTMPALRVVSDTEDEDDDSDSDARRGGWMFDSSEDEDEDENTPPVSWYTPPPPPPPLPAPTSDRDQLLREMDRTRILTAALRRYTLPTPPHSTLPIGETIPYAPPPRTQPRAPPFSINSTRDTPRPPLFSVNSGSTASWAHRNWDVDAYAPPPAPPPVDRVRGYLGRPPPRMERSFGGMGRVGVGADGDEDEDEGDNEKEEEEDGAVVIKTGTGNGVLFAM</sequence>
<feature type="compositionally biased region" description="Gly residues" evidence="1">
    <location>
        <begin position="736"/>
        <end position="745"/>
    </location>
</feature>
<feature type="compositionally biased region" description="Acidic residues" evidence="1">
    <location>
        <begin position="746"/>
        <end position="764"/>
    </location>
</feature>